<name>A0A8H3EJT6_9LECA</name>
<sequence>MRPYRLLLSSLISISLLIHPVLPHTIPPLASSQSYNHDHPSSLYSRGLASKTGLYPSPFQSLTLTPGWLMIYTTYSAFTPIGPASLALGTLYWEVYQMAIGVMVSSTPAPDPTGVSKVNCVM</sequence>
<reference evidence="2" key="1">
    <citation type="submission" date="2021-03" db="EMBL/GenBank/DDBJ databases">
        <authorList>
            <person name="Tagirdzhanova G."/>
        </authorList>
    </citation>
    <scope>NUCLEOTIDE SEQUENCE</scope>
</reference>
<evidence type="ECO:0000313" key="3">
    <source>
        <dbReference type="Proteomes" id="UP000664521"/>
    </source>
</evidence>
<evidence type="ECO:0000256" key="1">
    <source>
        <dbReference type="SAM" id="SignalP"/>
    </source>
</evidence>
<organism evidence="2 3">
    <name type="scientific">Heterodermia speciosa</name>
    <dbReference type="NCBI Taxonomy" id="116794"/>
    <lineage>
        <taxon>Eukaryota</taxon>
        <taxon>Fungi</taxon>
        <taxon>Dikarya</taxon>
        <taxon>Ascomycota</taxon>
        <taxon>Pezizomycotina</taxon>
        <taxon>Lecanoromycetes</taxon>
        <taxon>OSLEUM clade</taxon>
        <taxon>Lecanoromycetidae</taxon>
        <taxon>Caliciales</taxon>
        <taxon>Physciaceae</taxon>
        <taxon>Heterodermia</taxon>
    </lineage>
</organism>
<feature type="chain" id="PRO_5034001388" evidence="1">
    <location>
        <begin position="24"/>
        <end position="122"/>
    </location>
</feature>
<keyword evidence="3" id="KW-1185">Reference proteome</keyword>
<dbReference type="Proteomes" id="UP000664521">
    <property type="component" value="Unassembled WGS sequence"/>
</dbReference>
<evidence type="ECO:0000313" key="2">
    <source>
        <dbReference type="EMBL" id="CAF9904251.1"/>
    </source>
</evidence>
<dbReference type="AlphaFoldDB" id="A0A8H3EJT6"/>
<keyword evidence="1" id="KW-0732">Signal</keyword>
<dbReference type="EMBL" id="CAJPDS010000002">
    <property type="protein sequence ID" value="CAF9904251.1"/>
    <property type="molecule type" value="Genomic_DNA"/>
</dbReference>
<proteinExistence type="predicted"/>
<feature type="signal peptide" evidence="1">
    <location>
        <begin position="1"/>
        <end position="23"/>
    </location>
</feature>
<comment type="caution">
    <text evidence="2">The sequence shown here is derived from an EMBL/GenBank/DDBJ whole genome shotgun (WGS) entry which is preliminary data.</text>
</comment>
<accession>A0A8H3EJT6</accession>
<gene>
    <name evidence="2" type="ORF">HETSPECPRED_003472</name>
</gene>
<protein>
    <submittedName>
        <fullName evidence="2">Uncharacterized protein</fullName>
    </submittedName>
</protein>